<dbReference type="GO" id="GO:0008758">
    <property type="term" value="F:UDP-2,3-diacylglucosamine hydrolase activity"/>
    <property type="evidence" value="ECO:0007669"/>
    <property type="project" value="TreeGrafter"/>
</dbReference>
<gene>
    <name evidence="5" type="ORF">LX87_00006</name>
</gene>
<keyword evidence="2" id="KW-0378">Hydrolase</keyword>
<proteinExistence type="predicted"/>
<dbReference type="SUPFAM" id="SSF56300">
    <property type="entry name" value="Metallo-dependent phosphatases"/>
    <property type="match status" value="1"/>
</dbReference>
<keyword evidence="3" id="KW-1133">Transmembrane helix</keyword>
<dbReference type="InterPro" id="IPR051158">
    <property type="entry name" value="Metallophosphoesterase_sf"/>
</dbReference>
<feature type="transmembrane region" description="Helical" evidence="3">
    <location>
        <begin position="73"/>
        <end position="94"/>
    </location>
</feature>
<dbReference type="AlphaFoldDB" id="A0A327X8B2"/>
<feature type="transmembrane region" description="Helical" evidence="3">
    <location>
        <begin position="136"/>
        <end position="157"/>
    </location>
</feature>
<dbReference type="Pfam" id="PF00149">
    <property type="entry name" value="Metallophos"/>
    <property type="match status" value="1"/>
</dbReference>
<keyword evidence="1" id="KW-0479">Metal-binding</keyword>
<dbReference type="OrthoDB" id="9780884at2"/>
<accession>A0A327X8B2</accession>
<organism evidence="5 6">
    <name type="scientific">Larkinella arboricola</name>
    <dbReference type="NCBI Taxonomy" id="643671"/>
    <lineage>
        <taxon>Bacteria</taxon>
        <taxon>Pseudomonadati</taxon>
        <taxon>Bacteroidota</taxon>
        <taxon>Cytophagia</taxon>
        <taxon>Cytophagales</taxon>
        <taxon>Spirosomataceae</taxon>
        <taxon>Larkinella</taxon>
    </lineage>
</organism>
<protein>
    <recommendedName>
        <fullName evidence="4">Calcineurin-like phosphoesterase domain-containing protein</fullName>
    </recommendedName>
</protein>
<dbReference type="EMBL" id="QLMC01000001">
    <property type="protein sequence ID" value="RAK01892.1"/>
    <property type="molecule type" value="Genomic_DNA"/>
</dbReference>
<sequence>MNRLVLFVIVSAILVLIDWYVFQAIKTVIRSTSETTQRIIQFVYWGFTVVTVITYLTMQLLPPDAVGRIARGFIWSAILIPYFSKVFAILFIFVDDLGRFVRWVASLFYRPDIREAVNDTTQSTIPATNVIPRSEFLMKTALVAGAVPLVGFTYGIISGAHDYRIRRIKLPLRNLPSSFDGLKIAQLSDIHSGSFFNKTAVKGGVEMLLREKPDVVFFTGDLVNNTADEVENYIDIFSKVKAPMGVYSTLGNHDYGDYVNWSSQQAKRQNLQNLMAAHKLMGWNLMMDENRILEQNGDKIALIGIQNWGSGRWPKYGNLAKAYKGVEDYPVKLLLSHDPSHWDAQVRPEFPDIDVQFAGHTHGMQFGVEVGSVRWSPSQYVYKQWAGLYQEGQQYLYVNRGYGYLGYPGRIGIWPEVTIFELKKV</sequence>
<dbReference type="GO" id="GO:0016020">
    <property type="term" value="C:membrane"/>
    <property type="evidence" value="ECO:0007669"/>
    <property type="project" value="GOC"/>
</dbReference>
<evidence type="ECO:0000259" key="4">
    <source>
        <dbReference type="Pfam" id="PF00149"/>
    </source>
</evidence>
<evidence type="ECO:0000313" key="5">
    <source>
        <dbReference type="EMBL" id="RAK01892.1"/>
    </source>
</evidence>
<keyword evidence="3" id="KW-0472">Membrane</keyword>
<dbReference type="InterPro" id="IPR004843">
    <property type="entry name" value="Calcineurin-like_PHP"/>
</dbReference>
<evidence type="ECO:0000256" key="1">
    <source>
        <dbReference type="ARBA" id="ARBA00022723"/>
    </source>
</evidence>
<evidence type="ECO:0000256" key="3">
    <source>
        <dbReference type="SAM" id="Phobius"/>
    </source>
</evidence>
<dbReference type="Gene3D" id="3.60.21.10">
    <property type="match status" value="1"/>
</dbReference>
<feature type="transmembrane region" description="Helical" evidence="3">
    <location>
        <begin position="39"/>
        <end position="61"/>
    </location>
</feature>
<dbReference type="GO" id="GO:0009245">
    <property type="term" value="P:lipid A biosynthetic process"/>
    <property type="evidence" value="ECO:0007669"/>
    <property type="project" value="TreeGrafter"/>
</dbReference>
<dbReference type="Proteomes" id="UP000248790">
    <property type="component" value="Unassembled WGS sequence"/>
</dbReference>
<feature type="domain" description="Calcineurin-like phosphoesterase" evidence="4">
    <location>
        <begin position="182"/>
        <end position="363"/>
    </location>
</feature>
<keyword evidence="6" id="KW-1185">Reference proteome</keyword>
<evidence type="ECO:0000256" key="2">
    <source>
        <dbReference type="ARBA" id="ARBA00022801"/>
    </source>
</evidence>
<dbReference type="GO" id="GO:0046872">
    <property type="term" value="F:metal ion binding"/>
    <property type="evidence" value="ECO:0007669"/>
    <property type="project" value="UniProtKB-KW"/>
</dbReference>
<dbReference type="RefSeq" id="WP_111626142.1">
    <property type="nucleotide sequence ID" value="NZ_QLMC01000001.1"/>
</dbReference>
<dbReference type="CDD" id="cd07385">
    <property type="entry name" value="MPP_YkuE_C"/>
    <property type="match status" value="1"/>
</dbReference>
<comment type="caution">
    <text evidence="5">The sequence shown here is derived from an EMBL/GenBank/DDBJ whole genome shotgun (WGS) entry which is preliminary data.</text>
</comment>
<name>A0A327X8B2_LARAB</name>
<dbReference type="PANTHER" id="PTHR31302">
    <property type="entry name" value="TRANSMEMBRANE PROTEIN WITH METALLOPHOSPHOESTERASE DOMAIN-RELATED"/>
    <property type="match status" value="1"/>
</dbReference>
<dbReference type="PANTHER" id="PTHR31302:SF31">
    <property type="entry name" value="PHOSPHODIESTERASE YAEI"/>
    <property type="match status" value="1"/>
</dbReference>
<dbReference type="InterPro" id="IPR029052">
    <property type="entry name" value="Metallo-depent_PP-like"/>
</dbReference>
<evidence type="ECO:0000313" key="6">
    <source>
        <dbReference type="Proteomes" id="UP000248790"/>
    </source>
</evidence>
<keyword evidence="3" id="KW-0812">Transmembrane</keyword>
<reference evidence="5 6" key="1">
    <citation type="submission" date="2018-06" db="EMBL/GenBank/DDBJ databases">
        <title>Genomic Encyclopedia of Archaeal and Bacterial Type Strains, Phase II (KMG-II): from individual species to whole genera.</title>
        <authorList>
            <person name="Goeker M."/>
        </authorList>
    </citation>
    <scope>NUCLEOTIDE SEQUENCE [LARGE SCALE GENOMIC DNA]</scope>
    <source>
        <strain evidence="5 6">DSM 21851</strain>
    </source>
</reference>